<organism evidence="4 5">
    <name type="scientific">Sutterella wadsworthensis 2_1_59BFAA</name>
    <dbReference type="NCBI Taxonomy" id="742823"/>
    <lineage>
        <taxon>Bacteria</taxon>
        <taxon>Pseudomonadati</taxon>
        <taxon>Pseudomonadota</taxon>
        <taxon>Betaproteobacteria</taxon>
        <taxon>Burkholderiales</taxon>
        <taxon>Sutterellaceae</taxon>
        <taxon>Sutterella</taxon>
    </lineage>
</organism>
<dbReference type="AlphaFoldDB" id="K1JUX2"/>
<feature type="active site" description="Nucleophile" evidence="1">
    <location>
        <position position="10"/>
    </location>
</feature>
<dbReference type="InterPro" id="IPR012336">
    <property type="entry name" value="Thioredoxin-like_fold"/>
</dbReference>
<dbReference type="OrthoDB" id="9800630at2"/>
<evidence type="ECO:0000256" key="2">
    <source>
        <dbReference type="PIRSR" id="PIRSR037031-51"/>
    </source>
</evidence>
<dbReference type="Proteomes" id="UP000005835">
    <property type="component" value="Unassembled WGS sequence"/>
</dbReference>
<sequence>MHIRILGTGCSRCTRLEQLVRERAAELRPEAIIEKVTDVMQMLRLGVMSTPSILIDDKPVAVGRVPSREEIDEWLRQE</sequence>
<dbReference type="PATRIC" id="fig|742823.3.peg.1885"/>
<feature type="domain" description="Thioredoxin-like fold" evidence="3">
    <location>
        <begin position="1"/>
        <end position="75"/>
    </location>
</feature>
<dbReference type="PIRSF" id="PIRSF037031">
    <property type="entry name" value="Redox_disulphide_2"/>
    <property type="match status" value="1"/>
</dbReference>
<gene>
    <name evidence="4" type="ORF">HMPREF9465_01892</name>
</gene>
<dbReference type="RefSeq" id="WP_005436424.1">
    <property type="nucleotide sequence ID" value="NZ_JH815519.1"/>
</dbReference>
<accession>K1JUX2</accession>
<keyword evidence="2" id="KW-0676">Redox-active center</keyword>
<dbReference type="InterPro" id="IPR005243">
    <property type="entry name" value="THIRX-like_proc"/>
</dbReference>
<name>K1JUX2_9BURK</name>
<dbReference type="NCBIfam" id="TIGR00412">
    <property type="entry name" value="redox_disulf_2"/>
    <property type="match status" value="1"/>
</dbReference>
<keyword evidence="5" id="KW-1185">Reference proteome</keyword>
<dbReference type="EMBL" id="ADMG01000041">
    <property type="protein sequence ID" value="EKB30478.1"/>
    <property type="molecule type" value="Genomic_DNA"/>
</dbReference>
<reference evidence="4 5" key="1">
    <citation type="submission" date="2012-05" db="EMBL/GenBank/DDBJ databases">
        <title>The Genome Sequence of Sutterella wadsworthensis 2_1_59BFAA.</title>
        <authorList>
            <consortium name="The Broad Institute Genome Sequencing Platform"/>
            <person name="Earl A."/>
            <person name="Ward D."/>
            <person name="Feldgarden M."/>
            <person name="Gevers D."/>
            <person name="Daigneault M."/>
            <person name="Strauss J."/>
            <person name="Allen-Vercoe E."/>
            <person name="Walker B."/>
            <person name="Young S.K."/>
            <person name="Zeng Q."/>
            <person name="Gargeya S."/>
            <person name="Fitzgerald M."/>
            <person name="Haas B."/>
            <person name="Abouelleil A."/>
            <person name="Alvarado L."/>
            <person name="Arachchi H.M."/>
            <person name="Berlin A.M."/>
            <person name="Chapman S.B."/>
            <person name="Goldberg J."/>
            <person name="Griggs A."/>
            <person name="Gujja S."/>
            <person name="Hansen M."/>
            <person name="Howarth C."/>
            <person name="Imamovic A."/>
            <person name="Larimer J."/>
            <person name="McCowen C."/>
            <person name="Montmayeur A."/>
            <person name="Murphy C."/>
            <person name="Neiman D."/>
            <person name="Pearson M."/>
            <person name="Priest M."/>
            <person name="Roberts A."/>
            <person name="Saif S."/>
            <person name="Shea T."/>
            <person name="Sisk P."/>
            <person name="Sykes S."/>
            <person name="Wortman J."/>
            <person name="Nusbaum C."/>
            <person name="Birren B."/>
        </authorList>
    </citation>
    <scope>NUCLEOTIDE SEQUENCE [LARGE SCALE GENOMIC DNA]</scope>
    <source>
        <strain evidence="4 5">2_1_59BFAA</strain>
    </source>
</reference>
<comment type="caution">
    <text evidence="4">The sequence shown here is derived from an EMBL/GenBank/DDBJ whole genome shotgun (WGS) entry which is preliminary data.</text>
</comment>
<evidence type="ECO:0000313" key="5">
    <source>
        <dbReference type="Proteomes" id="UP000005835"/>
    </source>
</evidence>
<dbReference type="PANTHER" id="PTHR36450">
    <property type="entry name" value="THIOREDOXIN"/>
    <property type="match status" value="1"/>
</dbReference>
<evidence type="ECO:0000313" key="4">
    <source>
        <dbReference type="EMBL" id="EKB30478.1"/>
    </source>
</evidence>
<dbReference type="HOGENOM" id="CLU_090389_18_2_4"/>
<dbReference type="Gene3D" id="3.40.30.10">
    <property type="entry name" value="Glutaredoxin"/>
    <property type="match status" value="1"/>
</dbReference>
<dbReference type="STRING" id="742823.HMPREF9465_01892"/>
<protein>
    <submittedName>
        <fullName evidence="4">Redox-active disulfide protein 2</fullName>
    </submittedName>
</protein>
<feature type="disulfide bond" description="Redox-active" evidence="2">
    <location>
        <begin position="10"/>
        <end position="13"/>
    </location>
</feature>
<feature type="active site" description="Nucleophile" evidence="1">
    <location>
        <position position="13"/>
    </location>
</feature>
<evidence type="ECO:0000256" key="1">
    <source>
        <dbReference type="PIRSR" id="PIRSR037031-50"/>
    </source>
</evidence>
<dbReference type="eggNOG" id="COG0526">
    <property type="taxonomic scope" value="Bacteria"/>
</dbReference>
<dbReference type="PANTHER" id="PTHR36450:SF1">
    <property type="entry name" value="THIOREDOXIN"/>
    <property type="match status" value="1"/>
</dbReference>
<dbReference type="SUPFAM" id="SSF52833">
    <property type="entry name" value="Thioredoxin-like"/>
    <property type="match status" value="1"/>
</dbReference>
<keyword evidence="2" id="KW-1015">Disulfide bond</keyword>
<dbReference type="InterPro" id="IPR036249">
    <property type="entry name" value="Thioredoxin-like_sf"/>
</dbReference>
<evidence type="ECO:0000259" key="3">
    <source>
        <dbReference type="Pfam" id="PF13192"/>
    </source>
</evidence>
<dbReference type="Pfam" id="PF13192">
    <property type="entry name" value="Thioredoxin_3"/>
    <property type="match status" value="1"/>
</dbReference>
<proteinExistence type="predicted"/>